<dbReference type="RefSeq" id="WP_106010927.1">
    <property type="nucleotide sequence ID" value="NZ_JALCPJ010000004.1"/>
</dbReference>
<name>A0A2T0B7W3_9CLOT</name>
<dbReference type="AlphaFoldDB" id="A0A2T0B7W3"/>
<dbReference type="Proteomes" id="UP000237798">
    <property type="component" value="Unassembled WGS sequence"/>
</dbReference>
<evidence type="ECO:0000313" key="5">
    <source>
        <dbReference type="Proteomes" id="UP000237798"/>
    </source>
</evidence>
<organism evidence="4 5">
    <name type="scientific">Clostridium luticellarii</name>
    <dbReference type="NCBI Taxonomy" id="1691940"/>
    <lineage>
        <taxon>Bacteria</taxon>
        <taxon>Bacillati</taxon>
        <taxon>Bacillota</taxon>
        <taxon>Clostridia</taxon>
        <taxon>Eubacteriales</taxon>
        <taxon>Clostridiaceae</taxon>
        <taxon>Clostridium</taxon>
    </lineage>
</organism>
<comment type="caution">
    <text evidence="4">The sequence shown here is derived from an EMBL/GenBank/DDBJ whole genome shotgun (WGS) entry which is preliminary data.</text>
</comment>
<accession>A0A2T0B7W3</accession>
<reference evidence="4 5" key="1">
    <citation type="submission" date="2018-03" db="EMBL/GenBank/DDBJ databases">
        <title>Genome sequence of Clostridium luticellarii DSM 29923.</title>
        <authorList>
            <person name="Poehlein A."/>
            <person name="Daniel R."/>
        </authorList>
    </citation>
    <scope>NUCLEOTIDE SEQUENCE [LARGE SCALE GENOMIC DNA]</scope>
    <source>
        <strain evidence="4 5">DSM 29923</strain>
    </source>
</reference>
<evidence type="ECO:0000313" key="4">
    <source>
        <dbReference type="EMBL" id="PRR79988.1"/>
    </source>
</evidence>
<protein>
    <recommendedName>
        <fullName evidence="3">HIRAN domain-containing protein</fullName>
    </recommendedName>
</protein>
<dbReference type="Pfam" id="PF08797">
    <property type="entry name" value="HIRAN"/>
    <property type="match status" value="1"/>
</dbReference>
<keyword evidence="5" id="KW-1185">Reference proteome</keyword>
<dbReference type="GO" id="GO:0003676">
    <property type="term" value="F:nucleic acid binding"/>
    <property type="evidence" value="ECO:0007669"/>
    <property type="project" value="InterPro"/>
</dbReference>
<evidence type="ECO:0000256" key="1">
    <source>
        <dbReference type="ARBA" id="ARBA00022723"/>
    </source>
</evidence>
<dbReference type="InterPro" id="IPR014905">
    <property type="entry name" value="HIRAN"/>
</dbReference>
<feature type="domain" description="HIRAN" evidence="3">
    <location>
        <begin position="5"/>
        <end position="58"/>
    </location>
</feature>
<gene>
    <name evidence="4" type="ORF">CLLU_33860</name>
</gene>
<sequence length="123" mass="14079">MEENYFITITGLNHYYDKKPFEVGLILKIVKEPENEYDHEAIRVELPYIGTVGYVANSPSTVFRGTVSSGRLYDHIEGYAYAQVCFITHSSVIALVLSPDEVGENLKEEEIQEMVRKLKDMMI</sequence>
<keyword evidence="1" id="KW-0479">Metal-binding</keyword>
<evidence type="ECO:0000256" key="2">
    <source>
        <dbReference type="ARBA" id="ARBA00022801"/>
    </source>
</evidence>
<keyword evidence="2" id="KW-0378">Hydrolase</keyword>
<dbReference type="GO" id="GO:0008270">
    <property type="term" value="F:zinc ion binding"/>
    <property type="evidence" value="ECO:0007669"/>
    <property type="project" value="InterPro"/>
</dbReference>
<dbReference type="EMBL" id="PVXP01000091">
    <property type="protein sequence ID" value="PRR79988.1"/>
    <property type="molecule type" value="Genomic_DNA"/>
</dbReference>
<dbReference type="Gene3D" id="3.30.70.2330">
    <property type="match status" value="1"/>
</dbReference>
<evidence type="ECO:0000259" key="3">
    <source>
        <dbReference type="Pfam" id="PF08797"/>
    </source>
</evidence>
<dbReference type="GO" id="GO:0016818">
    <property type="term" value="F:hydrolase activity, acting on acid anhydrides, in phosphorus-containing anhydrides"/>
    <property type="evidence" value="ECO:0007669"/>
    <property type="project" value="InterPro"/>
</dbReference>
<proteinExistence type="predicted"/>
<dbReference type="OrthoDB" id="2988931at2"/>